<dbReference type="InterPro" id="IPR017970">
    <property type="entry name" value="Homeobox_CS"/>
</dbReference>
<evidence type="ECO:0000259" key="14">
    <source>
        <dbReference type="PROSITE" id="PS51057"/>
    </source>
</evidence>
<feature type="domain" description="Homeobox" evidence="13">
    <location>
        <begin position="80"/>
        <end position="140"/>
    </location>
</feature>
<dbReference type="GO" id="GO:0003677">
    <property type="term" value="F:DNA binding"/>
    <property type="evidence" value="ECO:0007669"/>
    <property type="project" value="UniProtKB-UniRule"/>
</dbReference>
<evidence type="ECO:0000256" key="10">
    <source>
        <dbReference type="PROSITE-ProRule" id="PRU00108"/>
    </source>
</evidence>
<evidence type="ECO:0000259" key="13">
    <source>
        <dbReference type="PROSITE" id="PS50071"/>
    </source>
</evidence>
<dbReference type="SUPFAM" id="SSF46689">
    <property type="entry name" value="Homeodomain-like"/>
    <property type="match status" value="2"/>
</dbReference>
<evidence type="ECO:0000256" key="3">
    <source>
        <dbReference type="ARBA" id="ARBA00022473"/>
    </source>
</evidence>
<comment type="subcellular location">
    <subcellularLocation>
        <location evidence="1 10 11">Nucleus</location>
    </subcellularLocation>
</comment>
<evidence type="ECO:0000256" key="8">
    <source>
        <dbReference type="ARBA" id="ARBA00023163"/>
    </source>
</evidence>
<keyword evidence="4" id="KW-0563">Paired box</keyword>
<keyword evidence="3" id="KW-0217">Developmental protein</keyword>
<dbReference type="AlphaFoldDB" id="A0ABD0VYP5"/>
<evidence type="ECO:0000256" key="1">
    <source>
        <dbReference type="ARBA" id="ARBA00004123"/>
    </source>
</evidence>
<evidence type="ECO:0000256" key="2">
    <source>
        <dbReference type="ARBA" id="ARBA00005733"/>
    </source>
</evidence>
<organism evidence="15 16">
    <name type="scientific">Umbra pygmaea</name>
    <name type="common">Eastern mudminnow</name>
    <dbReference type="NCBI Taxonomy" id="75934"/>
    <lineage>
        <taxon>Eukaryota</taxon>
        <taxon>Metazoa</taxon>
        <taxon>Chordata</taxon>
        <taxon>Craniata</taxon>
        <taxon>Vertebrata</taxon>
        <taxon>Euteleostomi</taxon>
        <taxon>Actinopterygii</taxon>
        <taxon>Neopterygii</taxon>
        <taxon>Teleostei</taxon>
        <taxon>Protacanthopterygii</taxon>
        <taxon>Esociformes</taxon>
        <taxon>Umbridae</taxon>
        <taxon>Umbra</taxon>
    </lineage>
</organism>
<dbReference type="Gene3D" id="1.10.10.10">
    <property type="entry name" value="Winged helix-like DNA-binding domain superfamily/Winged helix DNA-binding domain"/>
    <property type="match status" value="1"/>
</dbReference>
<dbReference type="PANTHER" id="PTHR45636">
    <property type="entry name" value="PAIRED BOX PROTEIN PAX-6-RELATED-RELATED"/>
    <property type="match status" value="1"/>
</dbReference>
<keyword evidence="8" id="KW-0804">Transcription</keyword>
<dbReference type="Pfam" id="PF00046">
    <property type="entry name" value="Homeodomain"/>
    <property type="match status" value="1"/>
</dbReference>
<dbReference type="PROSITE" id="PS51057">
    <property type="entry name" value="PAIRED_2"/>
    <property type="match status" value="1"/>
</dbReference>
<reference evidence="15 16" key="1">
    <citation type="submission" date="2024-06" db="EMBL/GenBank/DDBJ databases">
        <authorList>
            <person name="Pan Q."/>
            <person name="Wen M."/>
            <person name="Jouanno E."/>
            <person name="Zahm M."/>
            <person name="Klopp C."/>
            <person name="Cabau C."/>
            <person name="Louis A."/>
            <person name="Berthelot C."/>
            <person name="Parey E."/>
            <person name="Roest Crollius H."/>
            <person name="Montfort J."/>
            <person name="Robinson-Rechavi M."/>
            <person name="Bouchez O."/>
            <person name="Lampietro C."/>
            <person name="Lopez Roques C."/>
            <person name="Donnadieu C."/>
            <person name="Postlethwait J."/>
            <person name="Bobe J."/>
            <person name="Verreycken H."/>
            <person name="Guiguen Y."/>
        </authorList>
    </citation>
    <scope>NUCLEOTIDE SEQUENCE [LARGE SCALE GENOMIC DNA]</scope>
    <source>
        <strain evidence="15">Up_M1</strain>
        <tissue evidence="15">Testis</tissue>
    </source>
</reference>
<comment type="similarity">
    <text evidence="2">Belongs to the paired homeobox family.</text>
</comment>
<sequence>MENPSIFAWEIRKKLADERVFKLVKVPSVSSVNRILRKIQLDTGMLSGEFLAHNSRYTVETPTQDVVNERMEIEADNVTEHQHRNRTAFTHEQCRVLEQEFSRNQYADMFTREKLASGIQLPEETIKVWFSNRRAKWRRETSHMSSDHVSHNSTPMNQKNEDVLLVIPMTTTKPITQQTQWCQKNGSELQSDSSCEMSQSYGSNSRAESGVGGPEVFSYRDISIPLPSSNTQYPVSTSFPSIHPQDERPPLAESLTYPLAHRYTDVRTIFPLAHQTERTGYLLNYHWNEAPAFPLAYHKMDERFLLAHHREIPAGPFMGQNISPLYSHQ</sequence>
<keyword evidence="6 10" id="KW-0238">DNA-binding</keyword>
<evidence type="ECO:0000256" key="11">
    <source>
        <dbReference type="RuleBase" id="RU000682"/>
    </source>
</evidence>
<dbReference type="PANTHER" id="PTHR45636:SF47">
    <property type="entry name" value="PAIRED BOX PROTEIN PAX-4"/>
    <property type="match status" value="1"/>
</dbReference>
<dbReference type="InterPro" id="IPR001356">
    <property type="entry name" value="HD"/>
</dbReference>
<dbReference type="Proteomes" id="UP001557470">
    <property type="component" value="Unassembled WGS sequence"/>
</dbReference>
<keyword evidence="7 10" id="KW-0371">Homeobox</keyword>
<dbReference type="InterPro" id="IPR001523">
    <property type="entry name" value="Paired_dom"/>
</dbReference>
<evidence type="ECO:0000256" key="7">
    <source>
        <dbReference type="ARBA" id="ARBA00023155"/>
    </source>
</evidence>
<name>A0ABD0VYP5_UMBPY</name>
<feature type="compositionally biased region" description="Polar residues" evidence="12">
    <location>
        <begin position="188"/>
        <end position="207"/>
    </location>
</feature>
<feature type="region of interest" description="Disordered" evidence="12">
    <location>
        <begin position="188"/>
        <end position="212"/>
    </location>
</feature>
<protein>
    <submittedName>
        <fullName evidence="15">Uncharacterized protein</fullName>
    </submittedName>
</protein>
<dbReference type="GO" id="GO:0005634">
    <property type="term" value="C:nucleus"/>
    <property type="evidence" value="ECO:0007669"/>
    <property type="project" value="UniProtKB-SubCell"/>
</dbReference>
<dbReference type="InterPro" id="IPR043565">
    <property type="entry name" value="PAX_fam"/>
</dbReference>
<feature type="domain" description="Paired" evidence="14">
    <location>
        <begin position="1"/>
        <end position="39"/>
    </location>
</feature>
<dbReference type="SMART" id="SM00389">
    <property type="entry name" value="HOX"/>
    <property type="match status" value="1"/>
</dbReference>
<evidence type="ECO:0000256" key="9">
    <source>
        <dbReference type="ARBA" id="ARBA00023242"/>
    </source>
</evidence>
<evidence type="ECO:0000256" key="12">
    <source>
        <dbReference type="SAM" id="MobiDB-lite"/>
    </source>
</evidence>
<evidence type="ECO:0000256" key="6">
    <source>
        <dbReference type="ARBA" id="ARBA00023125"/>
    </source>
</evidence>
<dbReference type="PROSITE" id="PS00027">
    <property type="entry name" value="HOMEOBOX_1"/>
    <property type="match status" value="1"/>
</dbReference>
<evidence type="ECO:0000256" key="4">
    <source>
        <dbReference type="ARBA" id="ARBA00022724"/>
    </source>
</evidence>
<keyword evidence="5" id="KW-0805">Transcription regulation</keyword>
<proteinExistence type="inferred from homology"/>
<feature type="DNA-binding region" description="Homeobox" evidence="10">
    <location>
        <begin position="82"/>
        <end position="141"/>
    </location>
</feature>
<dbReference type="EMBL" id="JAGEUA010000011">
    <property type="protein sequence ID" value="KAL0963015.1"/>
    <property type="molecule type" value="Genomic_DNA"/>
</dbReference>
<dbReference type="Pfam" id="PF00292">
    <property type="entry name" value="PAX"/>
    <property type="match status" value="1"/>
</dbReference>
<dbReference type="CDD" id="cd00086">
    <property type="entry name" value="homeodomain"/>
    <property type="match status" value="1"/>
</dbReference>
<dbReference type="InterPro" id="IPR009057">
    <property type="entry name" value="Homeodomain-like_sf"/>
</dbReference>
<accession>A0ABD0VYP5</accession>
<dbReference type="InterPro" id="IPR036388">
    <property type="entry name" value="WH-like_DNA-bd_sf"/>
</dbReference>
<keyword evidence="9 10" id="KW-0539">Nucleus</keyword>
<evidence type="ECO:0000256" key="5">
    <source>
        <dbReference type="ARBA" id="ARBA00023015"/>
    </source>
</evidence>
<comment type="caution">
    <text evidence="15">The sequence shown here is derived from an EMBL/GenBank/DDBJ whole genome shotgun (WGS) entry which is preliminary data.</text>
</comment>
<dbReference type="PROSITE" id="PS50071">
    <property type="entry name" value="HOMEOBOX_2"/>
    <property type="match status" value="1"/>
</dbReference>
<gene>
    <name evidence="15" type="ORF">UPYG_G00348440</name>
</gene>
<evidence type="ECO:0000313" key="15">
    <source>
        <dbReference type="EMBL" id="KAL0963015.1"/>
    </source>
</evidence>
<evidence type="ECO:0000313" key="16">
    <source>
        <dbReference type="Proteomes" id="UP001557470"/>
    </source>
</evidence>
<keyword evidence="16" id="KW-1185">Reference proteome</keyword>
<dbReference type="Gene3D" id="1.10.10.60">
    <property type="entry name" value="Homeodomain-like"/>
    <property type="match status" value="1"/>
</dbReference>